<feature type="region of interest" description="Disordered" evidence="1">
    <location>
        <begin position="169"/>
        <end position="242"/>
    </location>
</feature>
<name>A0A517N9E0_9BACT</name>
<evidence type="ECO:0000313" key="3">
    <source>
        <dbReference type="Proteomes" id="UP000318538"/>
    </source>
</evidence>
<organism evidence="2 3">
    <name type="scientific">Rubripirellula lacrimiformis</name>
    <dbReference type="NCBI Taxonomy" id="1930273"/>
    <lineage>
        <taxon>Bacteria</taxon>
        <taxon>Pseudomonadati</taxon>
        <taxon>Planctomycetota</taxon>
        <taxon>Planctomycetia</taxon>
        <taxon>Pirellulales</taxon>
        <taxon>Pirellulaceae</taxon>
        <taxon>Rubripirellula</taxon>
    </lineage>
</organism>
<protein>
    <submittedName>
        <fullName evidence="2">Uncharacterized protein</fullName>
    </submittedName>
</protein>
<dbReference type="Proteomes" id="UP000318538">
    <property type="component" value="Chromosome"/>
</dbReference>
<reference evidence="2 3" key="1">
    <citation type="submission" date="2019-02" db="EMBL/GenBank/DDBJ databases">
        <title>Deep-cultivation of Planctomycetes and their phenomic and genomic characterization uncovers novel biology.</title>
        <authorList>
            <person name="Wiegand S."/>
            <person name="Jogler M."/>
            <person name="Boedeker C."/>
            <person name="Pinto D."/>
            <person name="Vollmers J."/>
            <person name="Rivas-Marin E."/>
            <person name="Kohn T."/>
            <person name="Peeters S.H."/>
            <person name="Heuer A."/>
            <person name="Rast P."/>
            <person name="Oberbeckmann S."/>
            <person name="Bunk B."/>
            <person name="Jeske O."/>
            <person name="Meyerdierks A."/>
            <person name="Storesund J.E."/>
            <person name="Kallscheuer N."/>
            <person name="Luecker S."/>
            <person name="Lage O.M."/>
            <person name="Pohl T."/>
            <person name="Merkel B.J."/>
            <person name="Hornburger P."/>
            <person name="Mueller R.-W."/>
            <person name="Bruemmer F."/>
            <person name="Labrenz M."/>
            <person name="Spormann A.M."/>
            <person name="Op den Camp H."/>
            <person name="Overmann J."/>
            <person name="Amann R."/>
            <person name="Jetten M.S.M."/>
            <person name="Mascher T."/>
            <person name="Medema M.H."/>
            <person name="Devos D.P."/>
            <person name="Kaster A.-K."/>
            <person name="Ovreas L."/>
            <person name="Rohde M."/>
            <person name="Galperin M.Y."/>
            <person name="Jogler C."/>
        </authorList>
    </citation>
    <scope>NUCLEOTIDE SEQUENCE [LARGE SCALE GENOMIC DNA]</scope>
    <source>
        <strain evidence="2 3">K22_7</strain>
    </source>
</reference>
<accession>A0A517N9E0</accession>
<sequence length="242" mass="25066">MPSPVVSLIAGRTFAVHSSALRPSDRLRPATWLGLVLVGFACIIAGNPTSVSASDWLTHPSTYSHDPATGMRVSQYAPVAAPVAPAVSNFRTSGYTHTRSSLNYGPSADNYHRVEAWGEPVRPYGEWQFPYRPYSSPYPNWGPPYAGLNLGLGGVYPGYGPGSGGAGYPPSGAGFPPRGSGYPPGGAGHPSRGPGISGQGRGGYPAGQGGVRPNRPNHSAAGPGSPYQIAPNDGGFHPVYPE</sequence>
<proteinExistence type="predicted"/>
<keyword evidence="3" id="KW-1185">Reference proteome</keyword>
<dbReference type="AlphaFoldDB" id="A0A517N9E0"/>
<dbReference type="KEGG" id="rlc:K227x_21380"/>
<gene>
    <name evidence="2" type="ORF">K227x_21380</name>
</gene>
<feature type="compositionally biased region" description="Gly residues" evidence="1">
    <location>
        <begin position="195"/>
        <end position="210"/>
    </location>
</feature>
<evidence type="ECO:0000313" key="2">
    <source>
        <dbReference type="EMBL" id="QDT03753.1"/>
    </source>
</evidence>
<dbReference type="EMBL" id="CP036525">
    <property type="protein sequence ID" value="QDT03753.1"/>
    <property type="molecule type" value="Genomic_DNA"/>
</dbReference>
<evidence type="ECO:0000256" key="1">
    <source>
        <dbReference type="SAM" id="MobiDB-lite"/>
    </source>
</evidence>